<accession>A0A1N7P634</accession>
<name>A0A1N7P634_9FLAO</name>
<dbReference type="Proteomes" id="UP000186744">
    <property type="component" value="Unassembled WGS sequence"/>
</dbReference>
<evidence type="ECO:0000313" key="2">
    <source>
        <dbReference type="Proteomes" id="UP000186744"/>
    </source>
</evidence>
<dbReference type="EMBL" id="FTOL01000004">
    <property type="protein sequence ID" value="SIT05899.1"/>
    <property type="molecule type" value="Genomic_DNA"/>
</dbReference>
<reference evidence="2" key="1">
    <citation type="submission" date="2017-01" db="EMBL/GenBank/DDBJ databases">
        <authorList>
            <person name="Varghese N."/>
            <person name="Submissions S."/>
        </authorList>
    </citation>
    <scope>NUCLEOTIDE SEQUENCE [LARGE SCALE GENOMIC DNA]</scope>
    <source>
        <strain evidence="2">DSM 18017</strain>
    </source>
</reference>
<keyword evidence="2" id="KW-1185">Reference proteome</keyword>
<protein>
    <submittedName>
        <fullName evidence="1">Uncharacterized protein</fullName>
    </submittedName>
</protein>
<evidence type="ECO:0000313" key="1">
    <source>
        <dbReference type="EMBL" id="SIT05899.1"/>
    </source>
</evidence>
<proteinExistence type="predicted"/>
<dbReference type="AlphaFoldDB" id="A0A1N7P634"/>
<dbReference type="OrthoDB" id="893348at2"/>
<sequence>MKEYFLKNRKENIIGNSFKEGKNITGIIFNPVDYVLDGIKFINTEKIENIKVETNNFKDKVMTEKFQMYFEELPKKIFKDSKISNFEELFIIIQSLDLLCELSLSEEDVVYIGKIIGVYEDSIDIDFFDTECKLMDQAYVEYEDITTVTLFSDYLNSLSEVMKKIKTS</sequence>
<gene>
    <name evidence="1" type="ORF">SAMN05421786_104417</name>
</gene>
<organism evidence="1 2">
    <name type="scientific">Chryseobacterium ureilyticum</name>
    <dbReference type="NCBI Taxonomy" id="373668"/>
    <lineage>
        <taxon>Bacteria</taxon>
        <taxon>Pseudomonadati</taxon>
        <taxon>Bacteroidota</taxon>
        <taxon>Flavobacteriia</taxon>
        <taxon>Flavobacteriales</taxon>
        <taxon>Weeksellaceae</taxon>
        <taxon>Chryseobacterium group</taxon>
        <taxon>Chryseobacterium</taxon>
    </lineage>
</organism>
<dbReference type="RefSeq" id="WP_076552641.1">
    <property type="nucleotide sequence ID" value="NZ_FTOL01000004.1"/>
</dbReference>